<evidence type="ECO:0000313" key="5">
    <source>
        <dbReference type="Proteomes" id="UP001267290"/>
    </source>
</evidence>
<evidence type="ECO:0000256" key="2">
    <source>
        <dbReference type="SAM" id="MobiDB-lite"/>
    </source>
</evidence>
<feature type="chain" id="PRO_5047062117" evidence="3">
    <location>
        <begin position="20"/>
        <end position="511"/>
    </location>
</feature>
<evidence type="ECO:0000313" key="4">
    <source>
        <dbReference type="EMBL" id="MDR6550506.1"/>
    </source>
</evidence>
<organism evidence="4 5">
    <name type="scientific">Paenibacillus qinlingensis</name>
    <dbReference type="NCBI Taxonomy" id="1837343"/>
    <lineage>
        <taxon>Bacteria</taxon>
        <taxon>Bacillati</taxon>
        <taxon>Bacillota</taxon>
        <taxon>Bacilli</taxon>
        <taxon>Bacillales</taxon>
        <taxon>Paenibacillaceae</taxon>
        <taxon>Paenibacillus</taxon>
    </lineage>
</organism>
<evidence type="ECO:0000256" key="1">
    <source>
        <dbReference type="ARBA" id="ARBA00022729"/>
    </source>
</evidence>
<comment type="caution">
    <text evidence="4">The sequence shown here is derived from an EMBL/GenBank/DDBJ whole genome shotgun (WGS) entry which is preliminary data.</text>
</comment>
<evidence type="ECO:0000256" key="3">
    <source>
        <dbReference type="SAM" id="SignalP"/>
    </source>
</evidence>
<name>A0ABU1NTW8_9BACL</name>
<protein>
    <submittedName>
        <fullName evidence="4">Aldouronate transport system substrate-binding protein</fullName>
    </submittedName>
</protein>
<dbReference type="PROSITE" id="PS51257">
    <property type="entry name" value="PROKAR_LIPOPROTEIN"/>
    <property type="match status" value="1"/>
</dbReference>
<gene>
    <name evidence="4" type="ORF">J2736_001693</name>
</gene>
<dbReference type="Proteomes" id="UP001267290">
    <property type="component" value="Unassembled WGS sequence"/>
</dbReference>
<keyword evidence="1 3" id="KW-0732">Signal</keyword>
<accession>A0ABU1NTW8</accession>
<dbReference type="InterPro" id="IPR050490">
    <property type="entry name" value="Bact_solute-bd_prot1"/>
</dbReference>
<proteinExistence type="predicted"/>
<feature type="region of interest" description="Disordered" evidence="2">
    <location>
        <begin position="24"/>
        <end position="44"/>
    </location>
</feature>
<keyword evidence="5" id="KW-1185">Reference proteome</keyword>
<dbReference type="RefSeq" id="WP_310225372.1">
    <property type="nucleotide sequence ID" value="NZ_JAVDSB010000002.1"/>
</dbReference>
<dbReference type="Gene3D" id="3.40.190.10">
    <property type="entry name" value="Periplasmic binding protein-like II"/>
    <property type="match status" value="2"/>
</dbReference>
<dbReference type="PANTHER" id="PTHR43649:SF33">
    <property type="entry name" value="POLYGALACTURONAN_RHAMNOGALACTURONAN-BINDING PROTEIN YTCQ"/>
    <property type="match status" value="1"/>
</dbReference>
<feature type="signal peptide" evidence="3">
    <location>
        <begin position="1"/>
        <end position="19"/>
    </location>
</feature>
<sequence length="511" mass="56640">MVKKMLVLMSITSMAAAITACGGSTQTTTSSSTTPAASTAPVATVEANKPKPEFKALLQYARFDPNTEVVAKFLNEKTGYKVTYDMLPVENPDDKLNLLMANKEKYAYMLLSGPQYSKLAASGALEPIDELVNKYGTNMKNVISQTSWNGAKLNGKIFGIPQTGSGTIVNTQLIVRQDWMDELGLKAPTTRDELYTVLKTLKEKKNVMGLSGGKSPLLPEVLPTFGIPMVQSNATTGWQDVNGKLVNAIENPNMKKYVEFMKKLYTEKLIDQEWSLNQANKVIENFTSGKAAIISNAYFNAPTVQNALLKNSPNAKIGSFPYLKGDDGKVQVMGSAGISFYVGIPKWADNKEDIIKYLDLKLDKDIFKEAAIGKEGVHYKMENGNYFPILPKFNDEYNNASTFLTGVDEKNYPIYWQARVRKDPILTESFTKIQEAAKGNIVLDPLAFAPPLEAIGKYNLKLQKLMEDTFLKYITGAEPIENYDKFVAQWKAEGGDEMTKAANEWYAANKK</sequence>
<dbReference type="EMBL" id="JAVDSB010000002">
    <property type="protein sequence ID" value="MDR6550506.1"/>
    <property type="molecule type" value="Genomic_DNA"/>
</dbReference>
<dbReference type="PANTHER" id="PTHR43649">
    <property type="entry name" value="ARABINOSE-BINDING PROTEIN-RELATED"/>
    <property type="match status" value="1"/>
</dbReference>
<reference evidence="4 5" key="1">
    <citation type="submission" date="2023-07" db="EMBL/GenBank/DDBJ databases">
        <title>Sorghum-associated microbial communities from plants grown in Nebraska, USA.</title>
        <authorList>
            <person name="Schachtman D."/>
        </authorList>
    </citation>
    <scope>NUCLEOTIDE SEQUENCE [LARGE SCALE GENOMIC DNA]</scope>
    <source>
        <strain evidence="4 5">CC258</strain>
    </source>
</reference>
<dbReference type="SUPFAM" id="SSF53850">
    <property type="entry name" value="Periplasmic binding protein-like II"/>
    <property type="match status" value="1"/>
</dbReference>